<comment type="similarity">
    <text evidence="5">Belongs to the TDD superfamily. DTWD2 family.</text>
</comment>
<dbReference type="EMBL" id="WVUK01000050">
    <property type="protein sequence ID" value="KAF7495182.1"/>
    <property type="molecule type" value="Genomic_DNA"/>
</dbReference>
<dbReference type="EnsemblMetazoa" id="SSS_2079s_mrna">
    <property type="protein sequence ID" value="KAF7495182.1"/>
    <property type="gene ID" value="SSS_2079"/>
</dbReference>
<organism evidence="8">
    <name type="scientific">Sarcoptes scabiei</name>
    <name type="common">Itch mite</name>
    <name type="synonym">Acarus scabiei</name>
    <dbReference type="NCBI Taxonomy" id="52283"/>
    <lineage>
        <taxon>Eukaryota</taxon>
        <taxon>Metazoa</taxon>
        <taxon>Ecdysozoa</taxon>
        <taxon>Arthropoda</taxon>
        <taxon>Chelicerata</taxon>
        <taxon>Arachnida</taxon>
        <taxon>Acari</taxon>
        <taxon>Acariformes</taxon>
        <taxon>Sarcoptiformes</taxon>
        <taxon>Astigmata</taxon>
        <taxon>Psoroptidia</taxon>
        <taxon>Sarcoptoidea</taxon>
        <taxon>Sarcoptidae</taxon>
        <taxon>Sarcoptinae</taxon>
        <taxon>Sarcoptes</taxon>
    </lineage>
</organism>
<sequence>MNFSSSSNDQFNQTDLEQYDEAWNDLANINIDALDESREICSDCQRPQSVCFCLDIEPIASLKNHLIVLQHPNELKRCLRTTKILELCIPSSNYHLFNGKRFSFGKFTRLHELIAERETVVLYPSSDAVSLSEIFPNKASNSLNVLVLDGTWSQARVLYNSNPFLRSLRCFKLDTAKPSMYVIRTQPAEICLSTVEAAALSLTHLESNPIIFERLTRPLKTICDHQLHNGAVEHQSKEFLISRGLYRKPLNKKIRRKLETKHFDKNATPLSDSNGLLKLLDR</sequence>
<feature type="domain" description="DTW" evidence="7">
    <location>
        <begin position="37"/>
        <end position="231"/>
    </location>
</feature>
<dbReference type="Proteomes" id="UP000070412">
    <property type="component" value="Unassembled WGS sequence"/>
</dbReference>
<keyword evidence="3" id="KW-0949">S-adenosyl-L-methionine</keyword>
<evidence type="ECO:0000313" key="9">
    <source>
        <dbReference type="EnsemblMetazoa" id="KAF7495182.1"/>
    </source>
</evidence>
<dbReference type="PANTHER" id="PTHR21392">
    <property type="entry name" value="TRNA-URIDINE AMINOCARBOXYPROPYLTRANSFERASE 2"/>
    <property type="match status" value="1"/>
</dbReference>
<keyword evidence="2" id="KW-0808">Transferase</keyword>
<evidence type="ECO:0000256" key="5">
    <source>
        <dbReference type="ARBA" id="ARBA00034489"/>
    </source>
</evidence>
<keyword evidence="10" id="KW-1185">Reference proteome</keyword>
<evidence type="ECO:0000256" key="2">
    <source>
        <dbReference type="ARBA" id="ARBA00022679"/>
    </source>
</evidence>
<comment type="catalytic activity">
    <reaction evidence="6">
        <text>a uridine in tRNA + S-adenosyl-L-methionine = a 3-[(3S)-3-amino-3-carboxypropyl]uridine in tRNA + S-methyl-5'-thioadenosine + H(+)</text>
        <dbReference type="Rhea" id="RHEA:62432"/>
        <dbReference type="Rhea" id="RHEA-COMP:13339"/>
        <dbReference type="Rhea" id="RHEA-COMP:16092"/>
        <dbReference type="ChEBI" id="CHEBI:15378"/>
        <dbReference type="ChEBI" id="CHEBI:17509"/>
        <dbReference type="ChEBI" id="CHEBI:59789"/>
        <dbReference type="ChEBI" id="CHEBI:65315"/>
        <dbReference type="ChEBI" id="CHEBI:82930"/>
        <dbReference type="EC" id="2.5.1.25"/>
    </reaction>
</comment>
<evidence type="ECO:0000256" key="3">
    <source>
        <dbReference type="ARBA" id="ARBA00022691"/>
    </source>
</evidence>
<reference evidence="9" key="3">
    <citation type="submission" date="2022-06" db="UniProtKB">
        <authorList>
            <consortium name="EnsemblMetazoa"/>
        </authorList>
    </citation>
    <scope>IDENTIFICATION</scope>
</reference>
<reference evidence="8" key="2">
    <citation type="submission" date="2020-01" db="EMBL/GenBank/DDBJ databases">
        <authorList>
            <person name="Korhonen P.K.K."/>
            <person name="Guangxu M.G."/>
            <person name="Wang T.W."/>
            <person name="Stroehlein A.J.S."/>
            <person name="Young N.D."/>
            <person name="Ang C.-S.A."/>
            <person name="Fernando D.W.F."/>
            <person name="Lu H.L."/>
            <person name="Taylor S.T."/>
            <person name="Ehtesham M.E.M."/>
            <person name="Najaraj S.H.N."/>
            <person name="Harsha G.H.G."/>
            <person name="Madugundu A.M."/>
            <person name="Renuse S.R."/>
            <person name="Holt D.H."/>
            <person name="Pandey A.P."/>
            <person name="Papenfuss A.P."/>
            <person name="Gasser R.B.G."/>
            <person name="Fischer K.F."/>
        </authorList>
    </citation>
    <scope>NUCLEOTIDE SEQUENCE</scope>
    <source>
        <strain evidence="8">SSS_KF_BRIS2020</strain>
    </source>
</reference>
<dbReference type="GO" id="GO:0008033">
    <property type="term" value="P:tRNA processing"/>
    <property type="evidence" value="ECO:0007669"/>
    <property type="project" value="UniProtKB-KW"/>
</dbReference>
<evidence type="ECO:0000313" key="8">
    <source>
        <dbReference type="EMBL" id="KAF7495182.1"/>
    </source>
</evidence>
<dbReference type="EC" id="2.5.1.25" evidence="1"/>
<dbReference type="PANTHER" id="PTHR21392:SF0">
    <property type="entry name" value="TRNA-URIDINE AMINOCARBOXYPROPYLTRANSFERASE 2"/>
    <property type="match status" value="1"/>
</dbReference>
<dbReference type="GO" id="GO:0016432">
    <property type="term" value="F:tRNA-uridine aminocarboxypropyltransferase activity"/>
    <property type="evidence" value="ECO:0007669"/>
    <property type="project" value="UniProtKB-EC"/>
</dbReference>
<reference evidence="10" key="1">
    <citation type="journal article" date="2020" name="PLoS Negl. Trop. Dis.">
        <title>High-quality nuclear genome for Sarcoptes scabiei-A critical resource for a neglected parasite.</title>
        <authorList>
            <person name="Korhonen P.K."/>
            <person name="Gasser R.B."/>
            <person name="Ma G."/>
            <person name="Wang T."/>
            <person name="Stroehlein A.J."/>
            <person name="Young N.D."/>
            <person name="Ang C.S."/>
            <person name="Fernando D.D."/>
            <person name="Lu H.C."/>
            <person name="Taylor S."/>
            <person name="Reynolds S.L."/>
            <person name="Mofiz E."/>
            <person name="Najaraj S.H."/>
            <person name="Gowda H."/>
            <person name="Madugundu A."/>
            <person name="Renuse S."/>
            <person name="Holt D."/>
            <person name="Pandey A."/>
            <person name="Papenfuss A.T."/>
            <person name="Fischer K."/>
        </authorList>
    </citation>
    <scope>NUCLEOTIDE SEQUENCE [LARGE SCALE GENOMIC DNA]</scope>
</reference>
<proteinExistence type="inferred from homology"/>
<dbReference type="Pfam" id="PF03942">
    <property type="entry name" value="DTW"/>
    <property type="match status" value="1"/>
</dbReference>
<evidence type="ECO:0000259" key="7">
    <source>
        <dbReference type="SMART" id="SM01144"/>
    </source>
</evidence>
<name>A0A834REK9_SARSC</name>
<dbReference type="SMART" id="SM01144">
    <property type="entry name" value="DTW"/>
    <property type="match status" value="1"/>
</dbReference>
<evidence type="ECO:0000256" key="6">
    <source>
        <dbReference type="ARBA" id="ARBA00048718"/>
    </source>
</evidence>
<dbReference type="OrthoDB" id="408541at2759"/>
<dbReference type="OMA" id="GTWRKAF"/>
<gene>
    <name evidence="8" type="ORF">SSS_2079</name>
</gene>
<accession>A0A834REK9</accession>
<dbReference type="AlphaFoldDB" id="A0A834REK9"/>
<dbReference type="InterPro" id="IPR005636">
    <property type="entry name" value="DTW"/>
</dbReference>
<protein>
    <recommendedName>
        <fullName evidence="1">tRNA-uridine aminocarboxypropyltransferase</fullName>
        <ecNumber evidence="1">2.5.1.25</ecNumber>
    </recommendedName>
</protein>
<evidence type="ECO:0000313" key="10">
    <source>
        <dbReference type="Proteomes" id="UP000070412"/>
    </source>
</evidence>
<dbReference type="InterPro" id="IPR039262">
    <property type="entry name" value="DTWD2/TAPT"/>
</dbReference>
<keyword evidence="4" id="KW-0819">tRNA processing</keyword>
<evidence type="ECO:0000256" key="1">
    <source>
        <dbReference type="ARBA" id="ARBA00012386"/>
    </source>
</evidence>
<evidence type="ECO:0000256" key="4">
    <source>
        <dbReference type="ARBA" id="ARBA00022694"/>
    </source>
</evidence>